<dbReference type="PhylomeDB" id="B4G9D9"/>
<keyword evidence="2" id="KW-0722">Serine protease inhibitor</keyword>
<keyword evidence="8" id="KW-1185">Reference proteome</keyword>
<evidence type="ECO:0000256" key="3">
    <source>
        <dbReference type="ARBA" id="ARBA00023157"/>
    </source>
</evidence>
<dbReference type="eggNOG" id="KOG4295">
    <property type="taxonomic scope" value="Eukaryota"/>
</dbReference>
<dbReference type="SMART" id="SM00131">
    <property type="entry name" value="KU"/>
    <property type="match status" value="1"/>
</dbReference>
<evidence type="ECO:0000256" key="2">
    <source>
        <dbReference type="ARBA" id="ARBA00022900"/>
    </source>
</evidence>
<dbReference type="PRINTS" id="PR00759">
    <property type="entry name" value="BASICPTASE"/>
</dbReference>
<feature type="signal peptide" evidence="5">
    <location>
        <begin position="1"/>
        <end position="19"/>
    </location>
</feature>
<evidence type="ECO:0000256" key="4">
    <source>
        <dbReference type="ARBA" id="ARBA00038506"/>
    </source>
</evidence>
<sequence>MKYLGIAVIGLLIGSLTSGGLLVEAKPEMCSQPHSKDGMAQDGAACMAYMPAWTYDAKKNACSEFVFGGCGGNANQFSTQVECEKACKD</sequence>
<evidence type="ECO:0000313" key="8">
    <source>
        <dbReference type="Proteomes" id="UP000008744"/>
    </source>
</evidence>
<dbReference type="Pfam" id="PF00014">
    <property type="entry name" value="Kunitz_BPTI"/>
    <property type="match status" value="1"/>
</dbReference>
<reference evidence="7 8" key="1">
    <citation type="journal article" date="2007" name="Nature">
        <title>Evolution of genes and genomes on the Drosophila phylogeny.</title>
        <authorList>
            <consortium name="Drosophila 12 Genomes Consortium"/>
            <person name="Clark A.G."/>
            <person name="Eisen M.B."/>
            <person name="Smith D.R."/>
            <person name="Bergman C.M."/>
            <person name="Oliver B."/>
            <person name="Markow T.A."/>
            <person name="Kaufman T.C."/>
            <person name="Kellis M."/>
            <person name="Gelbart W."/>
            <person name="Iyer V.N."/>
            <person name="Pollard D.A."/>
            <person name="Sackton T.B."/>
            <person name="Larracuente A.M."/>
            <person name="Singh N.D."/>
            <person name="Abad J.P."/>
            <person name="Abt D.N."/>
            <person name="Adryan B."/>
            <person name="Aguade M."/>
            <person name="Akashi H."/>
            <person name="Anderson W.W."/>
            <person name="Aquadro C.F."/>
            <person name="Ardell D.H."/>
            <person name="Arguello R."/>
            <person name="Artieri C.G."/>
            <person name="Barbash D.A."/>
            <person name="Barker D."/>
            <person name="Barsanti P."/>
            <person name="Batterham P."/>
            <person name="Batzoglou S."/>
            <person name="Begun D."/>
            <person name="Bhutkar A."/>
            <person name="Blanco E."/>
            <person name="Bosak S.A."/>
            <person name="Bradley R.K."/>
            <person name="Brand A.D."/>
            <person name="Brent M.R."/>
            <person name="Brooks A.N."/>
            <person name="Brown R.H."/>
            <person name="Butlin R.K."/>
            <person name="Caggese C."/>
            <person name="Calvi B.R."/>
            <person name="Bernardo de Carvalho A."/>
            <person name="Caspi A."/>
            <person name="Castrezana S."/>
            <person name="Celniker S.E."/>
            <person name="Chang J.L."/>
            <person name="Chapple C."/>
            <person name="Chatterji S."/>
            <person name="Chinwalla A."/>
            <person name="Civetta A."/>
            <person name="Clifton S.W."/>
            <person name="Comeron J.M."/>
            <person name="Costello J.C."/>
            <person name="Coyne J.A."/>
            <person name="Daub J."/>
            <person name="David R.G."/>
            <person name="Delcher A.L."/>
            <person name="Delehaunty K."/>
            <person name="Do C.B."/>
            <person name="Ebling H."/>
            <person name="Edwards K."/>
            <person name="Eickbush T."/>
            <person name="Evans J.D."/>
            <person name="Filipski A."/>
            <person name="Findeiss S."/>
            <person name="Freyhult E."/>
            <person name="Fulton L."/>
            <person name="Fulton R."/>
            <person name="Garcia A.C."/>
            <person name="Gardiner A."/>
            <person name="Garfield D.A."/>
            <person name="Garvin B.E."/>
            <person name="Gibson G."/>
            <person name="Gilbert D."/>
            <person name="Gnerre S."/>
            <person name="Godfrey J."/>
            <person name="Good R."/>
            <person name="Gotea V."/>
            <person name="Gravely B."/>
            <person name="Greenberg A.J."/>
            <person name="Griffiths-Jones S."/>
            <person name="Gross S."/>
            <person name="Guigo R."/>
            <person name="Gustafson E.A."/>
            <person name="Haerty W."/>
            <person name="Hahn M.W."/>
            <person name="Halligan D.L."/>
            <person name="Halpern A.L."/>
            <person name="Halter G.M."/>
            <person name="Han M.V."/>
            <person name="Heger A."/>
            <person name="Hillier L."/>
            <person name="Hinrichs A.S."/>
            <person name="Holmes I."/>
            <person name="Hoskins R.A."/>
            <person name="Hubisz M.J."/>
            <person name="Hultmark D."/>
            <person name="Huntley M.A."/>
            <person name="Jaffe D.B."/>
            <person name="Jagadeeshan S."/>
            <person name="Jeck W.R."/>
            <person name="Johnson J."/>
            <person name="Jones C.D."/>
            <person name="Jordan W.C."/>
            <person name="Karpen G.H."/>
            <person name="Kataoka E."/>
            <person name="Keightley P.D."/>
            <person name="Kheradpour P."/>
            <person name="Kirkness E.F."/>
            <person name="Koerich L.B."/>
            <person name="Kristiansen K."/>
            <person name="Kudrna D."/>
            <person name="Kulathinal R.J."/>
            <person name="Kumar S."/>
            <person name="Kwok R."/>
            <person name="Lander E."/>
            <person name="Langley C.H."/>
            <person name="Lapoint R."/>
            <person name="Lazzaro B.P."/>
            <person name="Lee S.J."/>
            <person name="Levesque L."/>
            <person name="Li R."/>
            <person name="Lin C.F."/>
            <person name="Lin M.F."/>
            <person name="Lindblad-Toh K."/>
            <person name="Llopart A."/>
            <person name="Long M."/>
            <person name="Low L."/>
            <person name="Lozovsky E."/>
            <person name="Lu J."/>
            <person name="Luo M."/>
            <person name="Machado C.A."/>
            <person name="Makalowski W."/>
            <person name="Marzo M."/>
            <person name="Matsuda M."/>
            <person name="Matzkin L."/>
            <person name="McAllister B."/>
            <person name="McBride C.S."/>
            <person name="McKernan B."/>
            <person name="McKernan K."/>
            <person name="Mendez-Lago M."/>
            <person name="Minx P."/>
            <person name="Mollenhauer M.U."/>
            <person name="Montooth K."/>
            <person name="Mount S.M."/>
            <person name="Mu X."/>
            <person name="Myers E."/>
            <person name="Negre B."/>
            <person name="Newfeld S."/>
            <person name="Nielsen R."/>
            <person name="Noor M.A."/>
            <person name="O'Grady P."/>
            <person name="Pachter L."/>
            <person name="Papaceit M."/>
            <person name="Parisi M.J."/>
            <person name="Parisi M."/>
            <person name="Parts L."/>
            <person name="Pedersen J.S."/>
            <person name="Pesole G."/>
            <person name="Phillippy A.M."/>
            <person name="Ponting C.P."/>
            <person name="Pop M."/>
            <person name="Porcelli D."/>
            <person name="Powell J.R."/>
            <person name="Prohaska S."/>
            <person name="Pruitt K."/>
            <person name="Puig M."/>
            <person name="Quesneville H."/>
            <person name="Ram K.R."/>
            <person name="Rand D."/>
            <person name="Rasmussen M.D."/>
            <person name="Reed L.K."/>
            <person name="Reenan R."/>
            <person name="Reily A."/>
            <person name="Remington K.A."/>
            <person name="Rieger T.T."/>
            <person name="Ritchie M.G."/>
            <person name="Robin C."/>
            <person name="Rogers Y.H."/>
            <person name="Rohde C."/>
            <person name="Rozas J."/>
            <person name="Rubenfield M.J."/>
            <person name="Ruiz A."/>
            <person name="Russo S."/>
            <person name="Salzberg S.L."/>
            <person name="Sanchez-Gracia A."/>
            <person name="Saranga D.J."/>
            <person name="Sato H."/>
            <person name="Schaeffer S.W."/>
            <person name="Schatz M.C."/>
            <person name="Schlenke T."/>
            <person name="Schwartz R."/>
            <person name="Segarra C."/>
            <person name="Singh R.S."/>
            <person name="Sirot L."/>
            <person name="Sirota M."/>
            <person name="Sisneros N.B."/>
            <person name="Smith C.D."/>
            <person name="Smith T.F."/>
            <person name="Spieth J."/>
            <person name="Stage D.E."/>
            <person name="Stark A."/>
            <person name="Stephan W."/>
            <person name="Strausberg R.L."/>
            <person name="Strempel S."/>
            <person name="Sturgill D."/>
            <person name="Sutton G."/>
            <person name="Sutton G.G."/>
            <person name="Tao W."/>
            <person name="Teichmann S."/>
            <person name="Tobari Y.N."/>
            <person name="Tomimura Y."/>
            <person name="Tsolas J.M."/>
            <person name="Valente V.L."/>
            <person name="Venter E."/>
            <person name="Venter J.C."/>
            <person name="Vicario S."/>
            <person name="Vieira F.G."/>
            <person name="Vilella A.J."/>
            <person name="Villasante A."/>
            <person name="Walenz B."/>
            <person name="Wang J."/>
            <person name="Wasserman M."/>
            <person name="Watts T."/>
            <person name="Wilson D."/>
            <person name="Wilson R.K."/>
            <person name="Wing R.A."/>
            <person name="Wolfner M.F."/>
            <person name="Wong A."/>
            <person name="Wong G.K."/>
            <person name="Wu C.I."/>
            <person name="Wu G."/>
            <person name="Yamamoto D."/>
            <person name="Yang H.P."/>
            <person name="Yang S.P."/>
            <person name="Yorke J.A."/>
            <person name="Yoshida K."/>
            <person name="Zdobnov E."/>
            <person name="Zhang P."/>
            <person name="Zhang Y."/>
            <person name="Zimin A.V."/>
            <person name="Baldwin J."/>
            <person name="Abdouelleil A."/>
            <person name="Abdulkadir J."/>
            <person name="Abebe A."/>
            <person name="Abera B."/>
            <person name="Abreu J."/>
            <person name="Acer S.C."/>
            <person name="Aftuck L."/>
            <person name="Alexander A."/>
            <person name="An P."/>
            <person name="Anderson E."/>
            <person name="Anderson S."/>
            <person name="Arachi H."/>
            <person name="Azer M."/>
            <person name="Bachantsang P."/>
            <person name="Barry A."/>
            <person name="Bayul T."/>
            <person name="Berlin A."/>
            <person name="Bessette D."/>
            <person name="Bloom T."/>
            <person name="Blye J."/>
            <person name="Boguslavskiy L."/>
            <person name="Bonnet C."/>
            <person name="Boukhgalter B."/>
            <person name="Bourzgui I."/>
            <person name="Brown A."/>
            <person name="Cahill P."/>
            <person name="Channer S."/>
            <person name="Cheshatsang Y."/>
            <person name="Chuda L."/>
            <person name="Citroen M."/>
            <person name="Collymore A."/>
            <person name="Cooke P."/>
            <person name="Costello M."/>
            <person name="D'Aco K."/>
            <person name="Daza R."/>
            <person name="De Haan G."/>
            <person name="DeGray S."/>
            <person name="DeMaso C."/>
            <person name="Dhargay N."/>
            <person name="Dooley K."/>
            <person name="Dooley E."/>
            <person name="Doricent M."/>
            <person name="Dorje P."/>
            <person name="Dorjee K."/>
            <person name="Dupes A."/>
            <person name="Elong R."/>
            <person name="Falk J."/>
            <person name="Farina A."/>
            <person name="Faro S."/>
            <person name="Ferguson D."/>
            <person name="Fisher S."/>
            <person name="Foley C.D."/>
            <person name="Franke A."/>
            <person name="Friedrich D."/>
            <person name="Gadbois L."/>
            <person name="Gearin G."/>
            <person name="Gearin C.R."/>
            <person name="Giannoukos G."/>
            <person name="Goode T."/>
            <person name="Graham J."/>
            <person name="Grandbois E."/>
            <person name="Grewal S."/>
            <person name="Gyaltsen K."/>
            <person name="Hafez N."/>
            <person name="Hagos B."/>
            <person name="Hall J."/>
            <person name="Henson C."/>
            <person name="Hollinger A."/>
            <person name="Honan T."/>
            <person name="Huard M.D."/>
            <person name="Hughes L."/>
            <person name="Hurhula B."/>
            <person name="Husby M.E."/>
            <person name="Kamat A."/>
            <person name="Kanga B."/>
            <person name="Kashin S."/>
            <person name="Khazanovich D."/>
            <person name="Kisner P."/>
            <person name="Lance K."/>
            <person name="Lara M."/>
            <person name="Lee W."/>
            <person name="Lennon N."/>
            <person name="Letendre F."/>
            <person name="LeVine R."/>
            <person name="Lipovsky A."/>
            <person name="Liu X."/>
            <person name="Liu J."/>
            <person name="Liu S."/>
            <person name="Lokyitsang T."/>
            <person name="Lokyitsang Y."/>
            <person name="Lubonja R."/>
            <person name="Lui A."/>
            <person name="MacDonald P."/>
            <person name="Magnisalis V."/>
            <person name="Maru K."/>
            <person name="Matthews C."/>
            <person name="McCusker W."/>
            <person name="McDonough S."/>
            <person name="Mehta T."/>
            <person name="Meldrim J."/>
            <person name="Meneus L."/>
            <person name="Mihai O."/>
            <person name="Mihalev A."/>
            <person name="Mihova T."/>
            <person name="Mittelman R."/>
            <person name="Mlenga V."/>
            <person name="Montmayeur A."/>
            <person name="Mulrain L."/>
            <person name="Navidi A."/>
            <person name="Naylor J."/>
            <person name="Negash T."/>
            <person name="Nguyen T."/>
            <person name="Nguyen N."/>
            <person name="Nicol R."/>
            <person name="Norbu C."/>
            <person name="Norbu N."/>
            <person name="Novod N."/>
            <person name="O'Neill B."/>
            <person name="Osman S."/>
            <person name="Markiewicz E."/>
            <person name="Oyono O.L."/>
            <person name="Patti C."/>
            <person name="Phunkhang P."/>
            <person name="Pierre F."/>
            <person name="Priest M."/>
            <person name="Raghuraman S."/>
            <person name="Rege F."/>
            <person name="Reyes R."/>
            <person name="Rise C."/>
            <person name="Rogov P."/>
            <person name="Ross K."/>
            <person name="Ryan E."/>
            <person name="Settipalli S."/>
            <person name="Shea T."/>
            <person name="Sherpa N."/>
            <person name="Shi L."/>
            <person name="Shih D."/>
            <person name="Sparrow T."/>
            <person name="Spaulding J."/>
            <person name="Stalker J."/>
            <person name="Stange-Thomann N."/>
            <person name="Stavropoulos S."/>
            <person name="Stone C."/>
            <person name="Strader C."/>
            <person name="Tesfaye S."/>
            <person name="Thomson T."/>
            <person name="Thoulutsang Y."/>
            <person name="Thoulutsang D."/>
            <person name="Topham K."/>
            <person name="Topping I."/>
            <person name="Tsamla T."/>
            <person name="Vassiliev H."/>
            <person name="Vo A."/>
            <person name="Wangchuk T."/>
            <person name="Wangdi T."/>
            <person name="Weiand M."/>
            <person name="Wilkinson J."/>
            <person name="Wilson A."/>
            <person name="Yadav S."/>
            <person name="Young G."/>
            <person name="Yu Q."/>
            <person name="Zembek L."/>
            <person name="Zhong D."/>
            <person name="Zimmer A."/>
            <person name="Zwirko Z."/>
            <person name="Jaffe D.B."/>
            <person name="Alvarez P."/>
            <person name="Brockman W."/>
            <person name="Butler J."/>
            <person name="Chin C."/>
            <person name="Gnerre S."/>
            <person name="Grabherr M."/>
            <person name="Kleber M."/>
            <person name="Mauceli E."/>
            <person name="MacCallum I."/>
        </authorList>
    </citation>
    <scope>NUCLEOTIDE SEQUENCE [LARGE SCALE GENOMIC DNA]</scope>
    <source>
        <strain evidence="8">MSH-3 / Tucson 14011-0111.49</strain>
    </source>
</reference>
<proteinExistence type="inferred from homology"/>
<comment type="similarity">
    <text evidence="4">Belongs to the venom Kunitz-type family. 03 (sub-Kunitz) subfamily.</text>
</comment>
<dbReference type="FunFam" id="4.10.410.10:FF:000020">
    <property type="entry name" value="Collagen, type VI, alpha 3"/>
    <property type="match status" value="1"/>
</dbReference>
<dbReference type="EMBL" id="CH479180">
    <property type="protein sequence ID" value="EDW28969.1"/>
    <property type="molecule type" value="Genomic_DNA"/>
</dbReference>
<evidence type="ECO:0000313" key="7">
    <source>
        <dbReference type="EMBL" id="EDW28969.1"/>
    </source>
</evidence>
<dbReference type="Gene3D" id="4.10.410.10">
    <property type="entry name" value="Pancreatic trypsin inhibitor Kunitz domain"/>
    <property type="match status" value="1"/>
</dbReference>
<dbReference type="PANTHER" id="PTHR46751">
    <property type="entry name" value="EPPIN"/>
    <property type="match status" value="1"/>
</dbReference>
<keyword evidence="5" id="KW-0732">Signal</keyword>
<evidence type="ECO:0000259" key="6">
    <source>
        <dbReference type="PROSITE" id="PS50279"/>
    </source>
</evidence>
<evidence type="ECO:0000256" key="1">
    <source>
        <dbReference type="ARBA" id="ARBA00022690"/>
    </source>
</evidence>
<organism evidence="8">
    <name type="scientific">Drosophila persimilis</name>
    <name type="common">Fruit fly</name>
    <dbReference type="NCBI Taxonomy" id="7234"/>
    <lineage>
        <taxon>Eukaryota</taxon>
        <taxon>Metazoa</taxon>
        <taxon>Ecdysozoa</taxon>
        <taxon>Arthropoda</taxon>
        <taxon>Hexapoda</taxon>
        <taxon>Insecta</taxon>
        <taxon>Pterygota</taxon>
        <taxon>Neoptera</taxon>
        <taxon>Endopterygota</taxon>
        <taxon>Diptera</taxon>
        <taxon>Brachycera</taxon>
        <taxon>Muscomorpha</taxon>
        <taxon>Ephydroidea</taxon>
        <taxon>Drosophilidae</taxon>
        <taxon>Drosophila</taxon>
        <taxon>Sophophora</taxon>
    </lineage>
</organism>
<dbReference type="PANTHER" id="PTHR46751:SF1">
    <property type="entry name" value="WAP FOUR-DISULFIDE CORE DOMAIN PROTEIN 6A"/>
    <property type="match status" value="1"/>
</dbReference>
<keyword evidence="3" id="KW-1015">Disulfide bond</keyword>
<gene>
    <name evidence="7" type="primary">Dper\GL19464</name>
    <name evidence="7" type="ORF">Dper_GL19464</name>
</gene>
<dbReference type="PROSITE" id="PS50279">
    <property type="entry name" value="BPTI_KUNITZ_2"/>
    <property type="match status" value="1"/>
</dbReference>
<feature type="chain" id="PRO_5002803311" evidence="5">
    <location>
        <begin position="20"/>
        <end position="89"/>
    </location>
</feature>
<dbReference type="GO" id="GO:0004867">
    <property type="term" value="F:serine-type endopeptidase inhibitor activity"/>
    <property type="evidence" value="ECO:0007669"/>
    <property type="project" value="UniProtKB-KW"/>
</dbReference>
<dbReference type="InterPro" id="IPR051388">
    <property type="entry name" value="Serpin_venom_toxin"/>
</dbReference>
<dbReference type="PROSITE" id="PS00280">
    <property type="entry name" value="BPTI_KUNITZ_1"/>
    <property type="match status" value="1"/>
</dbReference>
<dbReference type="OrthoDB" id="4473401at2759"/>
<dbReference type="InterPro" id="IPR002223">
    <property type="entry name" value="Kunitz_BPTI"/>
</dbReference>
<feature type="domain" description="BPTI/Kunitz inhibitor" evidence="6">
    <location>
        <begin position="30"/>
        <end position="87"/>
    </location>
</feature>
<dbReference type="AlphaFoldDB" id="B4G9D9"/>
<dbReference type="InterPro" id="IPR020901">
    <property type="entry name" value="Prtase_inh_Kunz-CS"/>
</dbReference>
<dbReference type="OMA" id="KPEMCQQ"/>
<keyword evidence="1" id="KW-0646">Protease inhibitor</keyword>
<dbReference type="Proteomes" id="UP000008744">
    <property type="component" value="Unassembled WGS sequence"/>
</dbReference>
<dbReference type="SUPFAM" id="SSF57362">
    <property type="entry name" value="BPTI-like"/>
    <property type="match status" value="1"/>
</dbReference>
<evidence type="ECO:0000256" key="5">
    <source>
        <dbReference type="SAM" id="SignalP"/>
    </source>
</evidence>
<dbReference type="CDD" id="cd22634">
    <property type="entry name" value="Kunitz_SCI-I-like"/>
    <property type="match status" value="1"/>
</dbReference>
<name>B4G9D9_DROPE</name>
<dbReference type="KEGG" id="dpe:6589091"/>
<dbReference type="InterPro" id="IPR036880">
    <property type="entry name" value="Kunitz_BPTI_sf"/>
</dbReference>
<accession>B4G9D9</accession>
<dbReference type="HOGENOM" id="CLU_164133_0_2_1"/>
<protein>
    <submittedName>
        <fullName evidence="7">GL19464</fullName>
    </submittedName>
</protein>